<evidence type="ECO:0000313" key="4">
    <source>
        <dbReference type="Proteomes" id="UP001144612"/>
    </source>
</evidence>
<organism evidence="3 4">
    <name type="scientific">Clostridium brassicae</name>
    <dbReference type="NCBI Taxonomy" id="2999072"/>
    <lineage>
        <taxon>Bacteria</taxon>
        <taxon>Bacillati</taxon>
        <taxon>Bacillota</taxon>
        <taxon>Clostridia</taxon>
        <taxon>Eubacteriales</taxon>
        <taxon>Clostridiaceae</taxon>
        <taxon>Clostridium</taxon>
    </lineage>
</organism>
<evidence type="ECO:0000256" key="2">
    <source>
        <dbReference type="SAM" id="SignalP"/>
    </source>
</evidence>
<accession>A0ABT4D733</accession>
<feature type="compositionally biased region" description="Polar residues" evidence="1">
    <location>
        <begin position="223"/>
        <end position="232"/>
    </location>
</feature>
<proteinExistence type="predicted"/>
<comment type="caution">
    <text evidence="3">The sequence shown here is derived from an EMBL/GenBank/DDBJ whole genome shotgun (WGS) entry which is preliminary data.</text>
</comment>
<reference evidence="3" key="1">
    <citation type="submission" date="2022-12" db="EMBL/GenBank/DDBJ databases">
        <title>Clostridium sp. nov., isolated from industrial wastewater.</title>
        <authorList>
            <person name="Jiayan W."/>
        </authorList>
    </citation>
    <scope>NUCLEOTIDE SEQUENCE</scope>
    <source>
        <strain evidence="3">ZC22-4</strain>
    </source>
</reference>
<protein>
    <submittedName>
        <fullName evidence="3">Uncharacterized protein</fullName>
    </submittedName>
</protein>
<name>A0ABT4D733_9CLOT</name>
<feature type="region of interest" description="Disordered" evidence="1">
    <location>
        <begin position="223"/>
        <end position="243"/>
    </location>
</feature>
<dbReference type="EMBL" id="JAPQFJ010000004">
    <property type="protein sequence ID" value="MCY6957998.1"/>
    <property type="molecule type" value="Genomic_DNA"/>
</dbReference>
<keyword evidence="2" id="KW-0732">Signal</keyword>
<dbReference type="PROSITE" id="PS51257">
    <property type="entry name" value="PROKAR_LIPOPROTEIN"/>
    <property type="match status" value="1"/>
</dbReference>
<feature type="chain" id="PRO_5046389509" evidence="2">
    <location>
        <begin position="22"/>
        <end position="364"/>
    </location>
</feature>
<evidence type="ECO:0000256" key="1">
    <source>
        <dbReference type="SAM" id="MobiDB-lite"/>
    </source>
</evidence>
<keyword evidence="4" id="KW-1185">Reference proteome</keyword>
<evidence type="ECO:0000313" key="3">
    <source>
        <dbReference type="EMBL" id="MCY6957998.1"/>
    </source>
</evidence>
<gene>
    <name evidence="3" type="ORF">OW729_05185</name>
</gene>
<feature type="signal peptide" evidence="2">
    <location>
        <begin position="1"/>
        <end position="21"/>
    </location>
</feature>
<dbReference type="RefSeq" id="WP_268060411.1">
    <property type="nucleotide sequence ID" value="NZ_JAPQFJ010000004.1"/>
</dbReference>
<sequence>MKKYIRYMSTILILFSFMACGQKKVEDVKEKDNFDMKMANLTVENYVKFTKNQQYEQANKLVSDSVKINKQDLTENGLKITGYKILEMNESNEGGNFKIQVIKSNEGKPETLITESEILVKKEGIDYKINKINTNIKKEIFYNDGMLRLRKENEVDTSLVTDMQGLPKYAYSKDDKAKMKMQIVPKTNFGIIEFGYEGTSVAMTTFDSDTFVSILILDDTMTTQGNNSNPQDQQGAGGQKEKAGGKVLKEVPIGKKVTSCDILTNSKVEFMRFSLDEKYLAIQYIANDNSKRAIRLYDTSNGDMIPVIFEEEYPLNKVQVILQEFQNEKMKYKVIPKSENDKNNDYIGEWEMDLKELKLKKLSK</sequence>
<dbReference type="Proteomes" id="UP001144612">
    <property type="component" value="Unassembled WGS sequence"/>
</dbReference>